<keyword evidence="5" id="KW-0811">Translocation</keyword>
<keyword evidence="5" id="KW-0653">Protein transport</keyword>
<evidence type="ECO:0000256" key="2">
    <source>
        <dbReference type="ARBA" id="ARBA00022692"/>
    </source>
</evidence>
<feature type="transmembrane region" description="Helical" evidence="5">
    <location>
        <begin position="121"/>
        <end position="148"/>
    </location>
</feature>
<name>A0ABS2GT24_9BURK</name>
<dbReference type="PRINTS" id="PR01840">
    <property type="entry name" value="TATCFAMILY"/>
</dbReference>
<keyword evidence="5" id="KW-1003">Cell membrane</keyword>
<evidence type="ECO:0000313" key="7">
    <source>
        <dbReference type="Proteomes" id="UP000777002"/>
    </source>
</evidence>
<proteinExistence type="inferred from homology"/>
<keyword evidence="3 5" id="KW-1133">Transmembrane helix</keyword>
<dbReference type="PANTHER" id="PTHR30371">
    <property type="entry name" value="SEC-INDEPENDENT PROTEIN TRANSLOCASE PROTEIN TATC"/>
    <property type="match status" value="1"/>
</dbReference>
<keyword evidence="5" id="KW-0813">Transport</keyword>
<evidence type="ECO:0000313" key="6">
    <source>
        <dbReference type="EMBL" id="MBM6928529.1"/>
    </source>
</evidence>
<comment type="subunit">
    <text evidence="5">The Tat system comprises two distinct complexes: a TatABC complex, containing multiple copies of TatA, TatB and TatC subunits, and a separate TatA complex, containing only TatA subunits. Substrates initially bind to the TatABC complex, which probably triggers association of the separate TatA complex to form the active translocon.</text>
</comment>
<sequence length="261" mass="29257">MSENKKLTYESPEDEEVDREQPLMSHLLELRSRLVKAAVSVLVVFAVLSPFMKHIFDFLSQPLMAALPQGVKMLSTGVVAPFFVPLKVTLFLAFLVALPYVLYQVWAFVAPGLYKREKRLIFPILASSIVMFAVGMLYCYFIVFRMVFMFIAGFSPESVNFAPDIDAYFSFVITMFFAFGATFEVPIVVMVLNRMGVASYHGLTKVRPYVIVGAFVVAAIVTPPDVMSQCLLAVPLVVLYQVGLWCVKLFGKKDENPDTQS</sequence>
<feature type="transmembrane region" description="Helical" evidence="5">
    <location>
        <begin position="34"/>
        <end position="51"/>
    </location>
</feature>
<dbReference type="EMBL" id="JACJKX010000006">
    <property type="protein sequence ID" value="MBM6928529.1"/>
    <property type="molecule type" value="Genomic_DNA"/>
</dbReference>
<gene>
    <name evidence="5 6" type="primary">tatC</name>
    <name evidence="6" type="ORF">H5985_04510</name>
</gene>
<feature type="transmembrane region" description="Helical" evidence="5">
    <location>
        <begin position="204"/>
        <end position="220"/>
    </location>
</feature>
<protein>
    <recommendedName>
        <fullName evidence="5">Sec-independent protein translocase protein TatC</fullName>
    </recommendedName>
</protein>
<reference evidence="6 7" key="1">
    <citation type="journal article" date="2021" name="Sci. Rep.">
        <title>The distribution of antibiotic resistance genes in chicken gut microbiota commensals.</title>
        <authorList>
            <person name="Juricova H."/>
            <person name="Matiasovicova J."/>
            <person name="Kubasova T."/>
            <person name="Cejkova D."/>
            <person name="Rychlik I."/>
        </authorList>
    </citation>
    <scope>NUCLEOTIDE SEQUENCE [LARGE SCALE GENOMIC DNA]</scope>
    <source>
        <strain evidence="6 7">An562</strain>
    </source>
</reference>
<dbReference type="Proteomes" id="UP000777002">
    <property type="component" value="Unassembled WGS sequence"/>
</dbReference>
<keyword evidence="7" id="KW-1185">Reference proteome</keyword>
<dbReference type="HAMAP" id="MF_00902">
    <property type="entry name" value="TatC"/>
    <property type="match status" value="1"/>
</dbReference>
<dbReference type="NCBIfam" id="TIGR00945">
    <property type="entry name" value="tatC"/>
    <property type="match status" value="1"/>
</dbReference>
<evidence type="ECO:0000256" key="4">
    <source>
        <dbReference type="ARBA" id="ARBA00023136"/>
    </source>
</evidence>
<evidence type="ECO:0000256" key="3">
    <source>
        <dbReference type="ARBA" id="ARBA00022989"/>
    </source>
</evidence>
<dbReference type="PANTHER" id="PTHR30371:SF0">
    <property type="entry name" value="SEC-INDEPENDENT PROTEIN TRANSLOCASE PROTEIN TATC, CHLOROPLASTIC-RELATED"/>
    <property type="match status" value="1"/>
</dbReference>
<feature type="transmembrane region" description="Helical" evidence="5">
    <location>
        <begin position="90"/>
        <end position="109"/>
    </location>
</feature>
<organism evidence="6 7">
    <name type="scientific">Parasutterella secunda</name>
    <dbReference type="NCBI Taxonomy" id="626947"/>
    <lineage>
        <taxon>Bacteria</taxon>
        <taxon>Pseudomonadati</taxon>
        <taxon>Pseudomonadota</taxon>
        <taxon>Betaproteobacteria</taxon>
        <taxon>Burkholderiales</taxon>
        <taxon>Sutterellaceae</taxon>
        <taxon>Parasutterella</taxon>
    </lineage>
</organism>
<comment type="subcellular location">
    <subcellularLocation>
        <location evidence="5">Cell membrane</location>
        <topology evidence="5">Multi-pass membrane protein</topology>
    </subcellularLocation>
    <subcellularLocation>
        <location evidence="1">Membrane</location>
        <topology evidence="1">Multi-pass membrane protein</topology>
    </subcellularLocation>
</comment>
<dbReference type="InterPro" id="IPR002033">
    <property type="entry name" value="TatC"/>
</dbReference>
<comment type="function">
    <text evidence="5">Part of the twin-arginine translocation (Tat) system that transports large folded proteins containing a characteristic twin-arginine motif in their signal peptide across membranes. Together with TatB, TatC is part of a receptor directly interacting with Tat signal peptides.</text>
</comment>
<feature type="transmembrane region" description="Helical" evidence="5">
    <location>
        <begin position="226"/>
        <end position="247"/>
    </location>
</feature>
<dbReference type="Pfam" id="PF00902">
    <property type="entry name" value="TatC"/>
    <property type="match status" value="1"/>
</dbReference>
<evidence type="ECO:0000256" key="1">
    <source>
        <dbReference type="ARBA" id="ARBA00004141"/>
    </source>
</evidence>
<comment type="similarity">
    <text evidence="5">Belongs to the TatC family.</text>
</comment>
<keyword evidence="2 5" id="KW-0812">Transmembrane</keyword>
<accession>A0ABS2GT24</accession>
<keyword evidence="4 5" id="KW-0472">Membrane</keyword>
<feature type="transmembrane region" description="Helical" evidence="5">
    <location>
        <begin position="168"/>
        <end position="192"/>
    </location>
</feature>
<comment type="caution">
    <text evidence="6">The sequence shown here is derived from an EMBL/GenBank/DDBJ whole genome shotgun (WGS) entry which is preliminary data.</text>
</comment>
<evidence type="ECO:0000256" key="5">
    <source>
        <dbReference type="HAMAP-Rule" id="MF_00902"/>
    </source>
</evidence>
<dbReference type="RefSeq" id="WP_205050126.1">
    <property type="nucleotide sequence ID" value="NZ_JACJKX010000006.1"/>
</dbReference>